<dbReference type="PANTHER" id="PTHR34406">
    <property type="entry name" value="PROTEIN YCEI"/>
    <property type="match status" value="1"/>
</dbReference>
<proteinExistence type="predicted"/>
<reference evidence="3 4" key="1">
    <citation type="submission" date="2016-12" db="EMBL/GenBank/DDBJ databases">
        <title>Isolation and genomic insights into novel planktonic Zetaproteobacteria from stratified waters of the Chesapeake Bay.</title>
        <authorList>
            <person name="McAllister S.M."/>
            <person name="Kato S."/>
            <person name="Chan C.S."/>
            <person name="Chiu B.K."/>
            <person name="Field E.K."/>
        </authorList>
    </citation>
    <scope>NUCLEOTIDE SEQUENCE [LARGE SCALE GENOMIC DNA]</scope>
    <source>
        <strain evidence="3 4">CP-5</strain>
    </source>
</reference>
<feature type="domain" description="Lipid/polyisoprenoid-binding YceI-like" evidence="2">
    <location>
        <begin position="20"/>
        <end position="188"/>
    </location>
</feature>
<feature type="chain" id="PRO_5014681509" evidence="1">
    <location>
        <begin position="19"/>
        <end position="191"/>
    </location>
</feature>
<dbReference type="SUPFAM" id="SSF101874">
    <property type="entry name" value="YceI-like"/>
    <property type="match status" value="1"/>
</dbReference>
<dbReference type="AlphaFoldDB" id="A0A2K8KVH7"/>
<keyword evidence="1" id="KW-0732">Signal</keyword>
<dbReference type="PIRSF" id="PIRSF029811">
    <property type="entry name" value="UCP029811"/>
    <property type="match status" value="1"/>
</dbReference>
<dbReference type="Gene3D" id="2.40.128.110">
    <property type="entry name" value="Lipid/polyisoprenoid-binding, YceI-like"/>
    <property type="match status" value="1"/>
</dbReference>
<dbReference type="InterPro" id="IPR027016">
    <property type="entry name" value="UCP029811"/>
</dbReference>
<dbReference type="KEGG" id="maes:Ga0123461_0366"/>
<dbReference type="InterPro" id="IPR007372">
    <property type="entry name" value="Lipid/polyisoprenoid-bd_YceI"/>
</dbReference>
<accession>A0A2K8KVH7</accession>
<feature type="signal peptide" evidence="1">
    <location>
        <begin position="1"/>
        <end position="18"/>
    </location>
</feature>
<gene>
    <name evidence="3" type="ORF">Ga0123461_0366</name>
</gene>
<dbReference type="PANTHER" id="PTHR34406:SF1">
    <property type="entry name" value="PROTEIN YCEI"/>
    <property type="match status" value="1"/>
</dbReference>
<organism evidence="3 4">
    <name type="scientific">Mariprofundus aestuarium</name>
    <dbReference type="NCBI Taxonomy" id="1921086"/>
    <lineage>
        <taxon>Bacteria</taxon>
        <taxon>Pseudomonadati</taxon>
        <taxon>Pseudomonadota</taxon>
        <taxon>Candidatius Mariprofundia</taxon>
        <taxon>Mariprofundales</taxon>
        <taxon>Mariprofundaceae</taxon>
        <taxon>Mariprofundus</taxon>
    </lineage>
</organism>
<sequence length="191" mass="20472">MKKLWILLFMLLPATAWAGEWTLDGSGSDINFVSLKKGAVAEVHHFTRLSGSVKGKSAMVAIDLASVESGIDIRNKRMKSMLFEVGRFASAAITADLATIDFHALKAGESLTTAVPVVLDLHGVSKEFSVLLSVTTLAGDKLLVSSREPVIVKASDFGLAGGIEALREVAKLPSIAQAVPVSFHLQFIRRR</sequence>
<name>A0A2K8KVH7_MARES</name>
<dbReference type="Proteomes" id="UP000231701">
    <property type="component" value="Chromosome"/>
</dbReference>
<dbReference type="OrthoDB" id="9793816at2"/>
<dbReference type="InterPro" id="IPR036761">
    <property type="entry name" value="TTHA0802/YceI-like_sf"/>
</dbReference>
<evidence type="ECO:0000313" key="4">
    <source>
        <dbReference type="Proteomes" id="UP000231701"/>
    </source>
</evidence>
<dbReference type="Pfam" id="PF04264">
    <property type="entry name" value="YceI"/>
    <property type="match status" value="1"/>
</dbReference>
<dbReference type="SMART" id="SM00867">
    <property type="entry name" value="YceI"/>
    <property type="match status" value="1"/>
</dbReference>
<dbReference type="RefSeq" id="WP_100276783.1">
    <property type="nucleotide sequence ID" value="NZ_CP018799.1"/>
</dbReference>
<protein>
    <submittedName>
        <fullName evidence="3">Polyisoprenoid-binding protein YceI</fullName>
    </submittedName>
</protein>
<evidence type="ECO:0000259" key="2">
    <source>
        <dbReference type="SMART" id="SM00867"/>
    </source>
</evidence>
<dbReference type="EMBL" id="CP018799">
    <property type="protein sequence ID" value="ATX78818.1"/>
    <property type="molecule type" value="Genomic_DNA"/>
</dbReference>
<evidence type="ECO:0000313" key="3">
    <source>
        <dbReference type="EMBL" id="ATX78818.1"/>
    </source>
</evidence>
<evidence type="ECO:0000256" key="1">
    <source>
        <dbReference type="SAM" id="SignalP"/>
    </source>
</evidence>
<keyword evidence="4" id="KW-1185">Reference proteome</keyword>